<dbReference type="SUPFAM" id="SSF48498">
    <property type="entry name" value="Tetracyclin repressor-like, C-terminal domain"/>
    <property type="match status" value="1"/>
</dbReference>
<dbReference type="EMBL" id="CP158375">
    <property type="protein sequence ID" value="XDO95450.1"/>
    <property type="molecule type" value="Genomic_DNA"/>
</dbReference>
<feature type="domain" description="HTH tetR-type" evidence="5">
    <location>
        <begin position="10"/>
        <end position="69"/>
    </location>
</feature>
<name>A0AB39KP43_9CAUL</name>
<evidence type="ECO:0000256" key="1">
    <source>
        <dbReference type="ARBA" id="ARBA00023015"/>
    </source>
</evidence>
<evidence type="ECO:0000256" key="4">
    <source>
        <dbReference type="PROSITE-ProRule" id="PRU00335"/>
    </source>
</evidence>
<evidence type="ECO:0000313" key="6">
    <source>
        <dbReference type="EMBL" id="XDO95450.1"/>
    </source>
</evidence>
<dbReference type="PRINTS" id="PR00455">
    <property type="entry name" value="HTHTETR"/>
</dbReference>
<evidence type="ECO:0000256" key="2">
    <source>
        <dbReference type="ARBA" id="ARBA00023125"/>
    </source>
</evidence>
<dbReference type="PANTHER" id="PTHR30055">
    <property type="entry name" value="HTH-TYPE TRANSCRIPTIONAL REGULATOR RUTR"/>
    <property type="match status" value="1"/>
</dbReference>
<dbReference type="Gene3D" id="1.10.357.10">
    <property type="entry name" value="Tetracycline Repressor, domain 2"/>
    <property type="match status" value="1"/>
</dbReference>
<protein>
    <submittedName>
        <fullName evidence="6">Helix-turn-helix domain-containing protein</fullName>
    </submittedName>
</protein>
<dbReference type="InterPro" id="IPR049445">
    <property type="entry name" value="TetR_SbtR-like_C"/>
</dbReference>
<keyword evidence="1" id="KW-0805">Transcription regulation</keyword>
<dbReference type="InterPro" id="IPR036271">
    <property type="entry name" value="Tet_transcr_reg_TetR-rel_C_sf"/>
</dbReference>
<feature type="DNA-binding region" description="H-T-H motif" evidence="4">
    <location>
        <begin position="32"/>
        <end position="51"/>
    </location>
</feature>
<dbReference type="Pfam" id="PF21597">
    <property type="entry name" value="TetR_C_43"/>
    <property type="match status" value="1"/>
</dbReference>
<dbReference type="PANTHER" id="PTHR30055:SF234">
    <property type="entry name" value="HTH-TYPE TRANSCRIPTIONAL REGULATOR BETI"/>
    <property type="match status" value="1"/>
</dbReference>
<keyword evidence="3" id="KW-0804">Transcription</keyword>
<dbReference type="SUPFAM" id="SSF46689">
    <property type="entry name" value="Homeodomain-like"/>
    <property type="match status" value="1"/>
</dbReference>
<reference evidence="6" key="1">
    <citation type="submission" date="2024-06" db="EMBL/GenBank/DDBJ databases">
        <title>Caulobacter inopinatus, sp. nov.</title>
        <authorList>
            <person name="Donachie S.P."/>
        </authorList>
    </citation>
    <scope>NUCLEOTIDE SEQUENCE</scope>
    <source>
        <strain evidence="6">73W</strain>
    </source>
</reference>
<dbReference type="RefSeq" id="WP_369058299.1">
    <property type="nucleotide sequence ID" value="NZ_CP158375.1"/>
</dbReference>
<dbReference type="PROSITE" id="PS50977">
    <property type="entry name" value="HTH_TETR_2"/>
    <property type="match status" value="1"/>
</dbReference>
<dbReference type="InterPro" id="IPR009057">
    <property type="entry name" value="Homeodomain-like_sf"/>
</dbReference>
<dbReference type="InterPro" id="IPR050109">
    <property type="entry name" value="HTH-type_TetR-like_transc_reg"/>
</dbReference>
<proteinExistence type="predicted"/>
<gene>
    <name evidence="6" type="ORF">ABOZ73_11555</name>
</gene>
<dbReference type="InterPro" id="IPR001647">
    <property type="entry name" value="HTH_TetR"/>
</dbReference>
<keyword evidence="2 4" id="KW-0238">DNA-binding</keyword>
<sequence>MTRPLRQDAARRRADILEAARTVFAESGLEAPLDLIAERAGVGRATLYRNFADRYVLALAVFADQLDQLAQRTLARGDDPQAFFAFINDLADLQVRNAGLAAALRAPSSAEMLAQVRRTLVEAGGPPLARAQAAGLVRPDLGPEDIRAIALMLSSAANAVGTDPQAMSQRARMIVLEGLRTRP</sequence>
<evidence type="ECO:0000259" key="5">
    <source>
        <dbReference type="PROSITE" id="PS50977"/>
    </source>
</evidence>
<accession>A0AB39KP43</accession>
<dbReference type="AlphaFoldDB" id="A0AB39KP43"/>
<dbReference type="GO" id="GO:0000976">
    <property type="term" value="F:transcription cis-regulatory region binding"/>
    <property type="evidence" value="ECO:0007669"/>
    <property type="project" value="TreeGrafter"/>
</dbReference>
<evidence type="ECO:0000256" key="3">
    <source>
        <dbReference type="ARBA" id="ARBA00023163"/>
    </source>
</evidence>
<organism evidence="6">
    <name type="scientific">Caulobacter sp. 73W</name>
    <dbReference type="NCBI Taxonomy" id="3161137"/>
    <lineage>
        <taxon>Bacteria</taxon>
        <taxon>Pseudomonadati</taxon>
        <taxon>Pseudomonadota</taxon>
        <taxon>Alphaproteobacteria</taxon>
        <taxon>Caulobacterales</taxon>
        <taxon>Caulobacteraceae</taxon>
        <taxon>Caulobacter</taxon>
    </lineage>
</organism>
<dbReference type="Pfam" id="PF00440">
    <property type="entry name" value="TetR_N"/>
    <property type="match status" value="1"/>
</dbReference>
<dbReference type="GO" id="GO:0003700">
    <property type="term" value="F:DNA-binding transcription factor activity"/>
    <property type="evidence" value="ECO:0007669"/>
    <property type="project" value="TreeGrafter"/>
</dbReference>